<dbReference type="EMBL" id="JACSQL010000010">
    <property type="protein sequence ID" value="MBD7970184.1"/>
    <property type="molecule type" value="Genomic_DNA"/>
</dbReference>
<organism evidence="1 2">
    <name type="scientific">Paenibacillus gallinarum</name>
    <dbReference type="NCBI Taxonomy" id="2762232"/>
    <lineage>
        <taxon>Bacteria</taxon>
        <taxon>Bacillati</taxon>
        <taxon>Bacillota</taxon>
        <taxon>Bacilli</taxon>
        <taxon>Bacillales</taxon>
        <taxon>Paenibacillaceae</taxon>
        <taxon>Paenibacillus</taxon>
    </lineage>
</organism>
<proteinExistence type="predicted"/>
<evidence type="ECO:0000313" key="1">
    <source>
        <dbReference type="EMBL" id="MBD7970184.1"/>
    </source>
</evidence>
<keyword evidence="2" id="KW-1185">Reference proteome</keyword>
<protein>
    <recommendedName>
        <fullName evidence="3">DUF2589 domain-containing protein</fullName>
    </recommendedName>
</protein>
<name>A0ABR8T4G6_9BACL</name>
<evidence type="ECO:0000313" key="2">
    <source>
        <dbReference type="Proteomes" id="UP000608071"/>
    </source>
</evidence>
<sequence>MFDPTVFDNLKVALENELYDMDNLDHRVRITGRVDRMELAVMSRLFRIQFQLPDDDLITGEIELAASLQELASEILEQKGAEPGCVLTIRYKMPISNPDENCPQMQQVMEKIWPDQMLTQTISYVYNPEKIMPILCTSEISFPRKINEEQMNDIPELALYAVQTIQELRAQIK</sequence>
<dbReference type="Proteomes" id="UP000608071">
    <property type="component" value="Unassembled WGS sequence"/>
</dbReference>
<comment type="caution">
    <text evidence="1">The sequence shown here is derived from an EMBL/GenBank/DDBJ whole genome shotgun (WGS) entry which is preliminary data.</text>
</comment>
<gene>
    <name evidence="1" type="ORF">H9647_19150</name>
</gene>
<reference evidence="1 2" key="1">
    <citation type="submission" date="2020-08" db="EMBL/GenBank/DDBJ databases">
        <title>A Genomic Blueprint of the Chicken Gut Microbiome.</title>
        <authorList>
            <person name="Gilroy R."/>
            <person name="Ravi A."/>
            <person name="Getino M."/>
            <person name="Pursley I."/>
            <person name="Horton D.L."/>
            <person name="Alikhan N.-F."/>
            <person name="Baker D."/>
            <person name="Gharbi K."/>
            <person name="Hall N."/>
            <person name="Watson M."/>
            <person name="Adriaenssens E.M."/>
            <person name="Foster-Nyarko E."/>
            <person name="Jarju S."/>
            <person name="Secka A."/>
            <person name="Antonio M."/>
            <person name="Oren A."/>
            <person name="Chaudhuri R."/>
            <person name="La Ragione R.M."/>
            <person name="Hildebrand F."/>
            <person name="Pallen M.J."/>
        </authorList>
    </citation>
    <scope>NUCLEOTIDE SEQUENCE [LARGE SCALE GENOMIC DNA]</scope>
    <source>
        <strain evidence="1 2">Sa2BVA9</strain>
    </source>
</reference>
<evidence type="ECO:0008006" key="3">
    <source>
        <dbReference type="Google" id="ProtNLM"/>
    </source>
</evidence>
<accession>A0ABR8T4G6</accession>